<dbReference type="RefSeq" id="WP_086636901.1">
    <property type="nucleotide sequence ID" value="NZ_MRZU01000003.1"/>
</dbReference>
<dbReference type="InterPro" id="IPR012340">
    <property type="entry name" value="NA-bd_OB-fold"/>
</dbReference>
<organism evidence="1 2">
    <name type="scientific">Methanonatronarchaeum thermophilum</name>
    <dbReference type="NCBI Taxonomy" id="1927129"/>
    <lineage>
        <taxon>Archaea</taxon>
        <taxon>Methanobacteriati</taxon>
        <taxon>Methanobacteriota</taxon>
        <taxon>Methanonatronarchaeia</taxon>
        <taxon>Methanonatronarchaeales</taxon>
        <taxon>Methanonatronarchaeaceae</taxon>
        <taxon>Methanonatronarchaeum</taxon>
    </lineage>
</organism>
<dbReference type="InterPro" id="IPR029026">
    <property type="entry name" value="tRNA_m1G_MTases_N"/>
</dbReference>
<dbReference type="PANTHER" id="PTHR12150:SF13">
    <property type="entry name" value="METHYLTRANSFERASE C9ORF114-RELATED"/>
    <property type="match status" value="1"/>
</dbReference>
<sequence length="277" mass="31475">MKKTAQKLRVLIPSSLTVESRDKKVKTVKIGYVARAAAIFKVDSIRIYRDRAHDESDLIKKVLEYSETPPYLKKKVFGLDDDLRYVGTIPPLQIPSHNVEKETEVGEVREGFVLEKFGDERVGSDYCARVYIGLERPALLANCSDVSENQRITVRTISCDDKIVVEKVPQSEVPLYWGFDVGICDLDTELRMLKERDWSIISTSRKGEVVEPNSINKYLSNRNAIIFGSPDESVNQITDRMDLVDQEINTIPDQGTKTVRTEEAIHSTLTILNLNRK</sequence>
<dbReference type="Pfam" id="PF02598">
    <property type="entry name" value="Methyltrn_RNA_3"/>
    <property type="match status" value="1"/>
</dbReference>
<keyword evidence="1" id="KW-0808">Transferase</keyword>
<reference evidence="1 2" key="1">
    <citation type="submission" date="2016-12" db="EMBL/GenBank/DDBJ databases">
        <title>Discovery of methanogenic haloarchaea.</title>
        <authorList>
            <person name="Sorokin D.Y."/>
            <person name="Makarova K.S."/>
            <person name="Abbas B."/>
            <person name="Ferrer M."/>
            <person name="Golyshin P.N."/>
        </authorList>
    </citation>
    <scope>NUCLEOTIDE SEQUENCE [LARGE SCALE GENOMIC DNA]</scope>
    <source>
        <strain evidence="1">AMET1</strain>
    </source>
</reference>
<protein>
    <submittedName>
        <fullName evidence="1">RNA methyltransferase SPOUT superfamily MTH1</fullName>
    </submittedName>
</protein>
<evidence type="ECO:0000313" key="2">
    <source>
        <dbReference type="Proteomes" id="UP000195137"/>
    </source>
</evidence>
<dbReference type="InterPro" id="IPR003750">
    <property type="entry name" value="Put_MeTrfase-C9orf114-like"/>
</dbReference>
<evidence type="ECO:0000313" key="1">
    <source>
        <dbReference type="EMBL" id="OUJ18847.1"/>
    </source>
</evidence>
<dbReference type="Gene3D" id="2.40.50.140">
    <property type="entry name" value="Nucleic acid-binding proteins"/>
    <property type="match status" value="1"/>
</dbReference>
<dbReference type="EMBL" id="MRZU01000003">
    <property type="protein sequence ID" value="OUJ18847.1"/>
    <property type="molecule type" value="Genomic_DNA"/>
</dbReference>
<dbReference type="SUPFAM" id="SSF75217">
    <property type="entry name" value="alpha/beta knot"/>
    <property type="match status" value="1"/>
</dbReference>
<dbReference type="Proteomes" id="UP000195137">
    <property type="component" value="Unassembled WGS sequence"/>
</dbReference>
<proteinExistence type="predicted"/>
<dbReference type="InterPro" id="IPR029028">
    <property type="entry name" value="Alpha/beta_knot_MTases"/>
</dbReference>
<dbReference type="OrthoDB" id="4144at2157"/>
<dbReference type="GO" id="GO:0032259">
    <property type="term" value="P:methylation"/>
    <property type="evidence" value="ECO:0007669"/>
    <property type="project" value="UniProtKB-KW"/>
</dbReference>
<dbReference type="GO" id="GO:0008168">
    <property type="term" value="F:methyltransferase activity"/>
    <property type="evidence" value="ECO:0007669"/>
    <property type="project" value="UniProtKB-KW"/>
</dbReference>
<dbReference type="PANTHER" id="PTHR12150">
    <property type="entry name" value="CLASS IV SAM-BINDING METHYLTRANSFERASE-RELATED"/>
    <property type="match status" value="1"/>
</dbReference>
<accession>A0A1Y3GC66</accession>
<dbReference type="Gene3D" id="3.40.1280.10">
    <property type="match status" value="1"/>
</dbReference>
<dbReference type="CDD" id="cd18086">
    <property type="entry name" value="HsC9orf114-like"/>
    <property type="match status" value="1"/>
</dbReference>
<gene>
    <name evidence="1" type="ORF">AMET1_0498</name>
</gene>
<keyword evidence="2" id="KW-1185">Reference proteome</keyword>
<name>A0A1Y3GC66_9EURY</name>
<dbReference type="AlphaFoldDB" id="A0A1Y3GC66"/>
<comment type="caution">
    <text evidence="1">The sequence shown here is derived from an EMBL/GenBank/DDBJ whole genome shotgun (WGS) entry which is preliminary data.</text>
</comment>
<keyword evidence="1" id="KW-0489">Methyltransferase</keyword>